<dbReference type="EMBL" id="MFAZ01000003">
    <property type="protein sequence ID" value="OGD88112.1"/>
    <property type="molecule type" value="Genomic_DNA"/>
</dbReference>
<dbReference type="STRING" id="1797711.A2870_01115"/>
<organism evidence="2 3">
    <name type="scientific">Candidatus Curtissbacteria bacterium RIFCSPHIGHO2_01_FULL_41_11</name>
    <dbReference type="NCBI Taxonomy" id="1797711"/>
    <lineage>
        <taxon>Bacteria</taxon>
        <taxon>Candidatus Curtissiibacteriota</taxon>
    </lineage>
</organism>
<evidence type="ECO:0000313" key="2">
    <source>
        <dbReference type="EMBL" id="OGD88112.1"/>
    </source>
</evidence>
<evidence type="ECO:0000256" key="1">
    <source>
        <dbReference type="SAM" id="MobiDB-lite"/>
    </source>
</evidence>
<protein>
    <submittedName>
        <fullName evidence="2">Uncharacterized protein</fullName>
    </submittedName>
</protein>
<evidence type="ECO:0000313" key="3">
    <source>
        <dbReference type="Proteomes" id="UP000179102"/>
    </source>
</evidence>
<dbReference type="AlphaFoldDB" id="A0A1F5G8C5"/>
<proteinExistence type="predicted"/>
<accession>A0A1F5G8C5</accession>
<name>A0A1F5G8C5_9BACT</name>
<reference evidence="2 3" key="1">
    <citation type="journal article" date="2016" name="Nat. Commun.">
        <title>Thousands of microbial genomes shed light on interconnected biogeochemical processes in an aquifer system.</title>
        <authorList>
            <person name="Anantharaman K."/>
            <person name="Brown C.T."/>
            <person name="Hug L.A."/>
            <person name="Sharon I."/>
            <person name="Castelle C.J."/>
            <person name="Probst A.J."/>
            <person name="Thomas B.C."/>
            <person name="Singh A."/>
            <person name="Wilkins M.J."/>
            <person name="Karaoz U."/>
            <person name="Brodie E.L."/>
            <person name="Williams K.H."/>
            <person name="Hubbard S.S."/>
            <person name="Banfield J.F."/>
        </authorList>
    </citation>
    <scope>NUCLEOTIDE SEQUENCE [LARGE SCALE GENOMIC DNA]</scope>
</reference>
<sequence>MTAGKLSYEPGTKEELYNFKPYNRSMSEQNEAQNGTAENPANPNRLGENQNFLEQPPLNRIIRNVSQKTGLSPQIVRRLLGYLARKEGMGTPAKEATANLQDPASINLQAFVRLNKLSKSWAAVRASAKELGTALGNVPFWNEYISSQMEVTKYSHSGERIDTKRVSATEIFPELYIKWVAEKLQRQGKLVTEGINEIFQQDTKGRHVSIVPRKFHRKT</sequence>
<gene>
    <name evidence="2" type="ORF">A2870_01115</name>
</gene>
<feature type="region of interest" description="Disordered" evidence="1">
    <location>
        <begin position="27"/>
        <end position="51"/>
    </location>
</feature>
<comment type="caution">
    <text evidence="2">The sequence shown here is derived from an EMBL/GenBank/DDBJ whole genome shotgun (WGS) entry which is preliminary data.</text>
</comment>
<dbReference type="Proteomes" id="UP000179102">
    <property type="component" value="Unassembled WGS sequence"/>
</dbReference>